<dbReference type="InParanoid" id="A0A200RDE9"/>
<feature type="coiled-coil region" evidence="5">
    <location>
        <begin position="188"/>
        <end position="215"/>
    </location>
</feature>
<dbReference type="Proteomes" id="UP000195402">
    <property type="component" value="Unassembled WGS sequence"/>
</dbReference>
<dbReference type="Pfam" id="PF13920">
    <property type="entry name" value="zf-C3HC4_3"/>
    <property type="match status" value="1"/>
</dbReference>
<dbReference type="AlphaFoldDB" id="A0A200RDE9"/>
<keyword evidence="3" id="KW-0862">Zinc</keyword>
<dbReference type="GO" id="GO:0008270">
    <property type="term" value="F:zinc ion binding"/>
    <property type="evidence" value="ECO:0007669"/>
    <property type="project" value="UniProtKB-KW"/>
</dbReference>
<proteinExistence type="predicted"/>
<protein>
    <submittedName>
        <fullName evidence="7">Zinc finger protein</fullName>
    </submittedName>
</protein>
<dbReference type="PANTHER" id="PTHR42647:SF9">
    <property type="entry name" value="S-RIBONUCLEASE BINDING PROTEIN SBP1-RELATED"/>
    <property type="match status" value="1"/>
</dbReference>
<dbReference type="OrthoDB" id="1711136at2759"/>
<sequence length="388" mass="42953">MIGSDTGNPVFPVLLPGNQLQYDFNSSTQLQLFGSFPPGCIVDPLSYMGNEHASAVNRPIKRVREAEDTSRQQTHKICLNSNCYSDQTDRSASFVIKPYPVSIGLRLSNDDEGGNSSVTSASGRTTAALPAMLSLGDNLRNEIDRQKEEFDRFIRVQEEHMAKGVQEMKQRHMVSVLSAIEKGVGKQLMEKEIEIQNMNLKNMELIERIKQVATEVQSWHYRAKYNESLVNVLKSNLNKVIAQGAELGKEGCGDSEVEDVASSYVDQNNHVNLGGRVKSISGNNRGLTEQQISCRVCKGNEVSVLLLPCRHLCLCKYCEESTNLCPVCHSTKTTTVQVSGSPYSATDYSLGCEQTPLIYTQLGRNLMRVAIRRIEPTIPVLKSKGSTT</sequence>
<evidence type="ECO:0000256" key="3">
    <source>
        <dbReference type="ARBA" id="ARBA00022833"/>
    </source>
</evidence>
<evidence type="ECO:0000313" key="7">
    <source>
        <dbReference type="EMBL" id="OVA20742.1"/>
    </source>
</evidence>
<accession>A0A200RDE9</accession>
<gene>
    <name evidence="7" type="ORF">BVC80_887g25</name>
</gene>
<dbReference type="OMA" id="YCEESTN"/>
<dbReference type="SUPFAM" id="SSF57850">
    <property type="entry name" value="RING/U-box"/>
    <property type="match status" value="1"/>
</dbReference>
<dbReference type="PIRSF" id="PIRSF036836">
    <property type="entry name" value="RNase_bind_SBP1"/>
    <property type="match status" value="1"/>
</dbReference>
<dbReference type="CDD" id="cd16649">
    <property type="entry name" value="mRING-HC-C3HC5_CGRF1-like"/>
    <property type="match status" value="1"/>
</dbReference>
<dbReference type="FunFam" id="3.30.40.10:FF:000239">
    <property type="entry name" value="probable BOI-related E3 ubiquitin-protein ligase 2"/>
    <property type="match status" value="1"/>
</dbReference>
<dbReference type="EMBL" id="MVGT01000057">
    <property type="protein sequence ID" value="OVA20742.1"/>
    <property type="molecule type" value="Genomic_DNA"/>
</dbReference>
<feature type="domain" description="RING-type" evidence="6">
    <location>
        <begin position="294"/>
        <end position="329"/>
    </location>
</feature>
<keyword evidence="1" id="KW-0479">Metal-binding</keyword>
<organism evidence="7 8">
    <name type="scientific">Macleaya cordata</name>
    <name type="common">Five-seeded plume-poppy</name>
    <name type="synonym">Bocconia cordata</name>
    <dbReference type="NCBI Taxonomy" id="56857"/>
    <lineage>
        <taxon>Eukaryota</taxon>
        <taxon>Viridiplantae</taxon>
        <taxon>Streptophyta</taxon>
        <taxon>Embryophyta</taxon>
        <taxon>Tracheophyta</taxon>
        <taxon>Spermatophyta</taxon>
        <taxon>Magnoliopsida</taxon>
        <taxon>Ranunculales</taxon>
        <taxon>Papaveraceae</taxon>
        <taxon>Papaveroideae</taxon>
        <taxon>Macleaya</taxon>
    </lineage>
</organism>
<keyword evidence="2 4" id="KW-0863">Zinc-finger</keyword>
<evidence type="ECO:0000313" key="8">
    <source>
        <dbReference type="Proteomes" id="UP000195402"/>
    </source>
</evidence>
<evidence type="ECO:0000256" key="1">
    <source>
        <dbReference type="ARBA" id="ARBA00022723"/>
    </source>
</evidence>
<dbReference type="InterPro" id="IPR013083">
    <property type="entry name" value="Znf_RING/FYVE/PHD"/>
</dbReference>
<dbReference type="Gene3D" id="3.30.40.10">
    <property type="entry name" value="Zinc/RING finger domain, C3HC4 (zinc finger)"/>
    <property type="match status" value="1"/>
</dbReference>
<evidence type="ECO:0000256" key="5">
    <source>
        <dbReference type="SAM" id="Coils"/>
    </source>
</evidence>
<comment type="caution">
    <text evidence="7">The sequence shown here is derived from an EMBL/GenBank/DDBJ whole genome shotgun (WGS) entry which is preliminary data.</text>
</comment>
<evidence type="ECO:0000259" key="6">
    <source>
        <dbReference type="PROSITE" id="PS50089"/>
    </source>
</evidence>
<dbReference type="PANTHER" id="PTHR42647">
    <property type="entry name" value="SBP (S-RIBONUCLEASE BINDING PROTEIN) FAMILY PROTEIN"/>
    <property type="match status" value="1"/>
</dbReference>
<keyword evidence="8" id="KW-1185">Reference proteome</keyword>
<dbReference type="FunCoup" id="A0A200RDE9">
    <property type="interactions" value="836"/>
</dbReference>
<dbReference type="PROSITE" id="PS50089">
    <property type="entry name" value="ZF_RING_2"/>
    <property type="match status" value="1"/>
</dbReference>
<name>A0A200RDE9_MACCD</name>
<keyword evidence="5" id="KW-0175">Coiled coil</keyword>
<evidence type="ECO:0000256" key="2">
    <source>
        <dbReference type="ARBA" id="ARBA00022771"/>
    </source>
</evidence>
<evidence type="ECO:0000256" key="4">
    <source>
        <dbReference type="PROSITE-ProRule" id="PRU00175"/>
    </source>
</evidence>
<dbReference type="GO" id="GO:0004842">
    <property type="term" value="F:ubiquitin-protein transferase activity"/>
    <property type="evidence" value="ECO:0007669"/>
    <property type="project" value="TreeGrafter"/>
</dbReference>
<dbReference type="InterPro" id="IPR001841">
    <property type="entry name" value="Znf_RING"/>
</dbReference>
<reference evidence="7 8" key="1">
    <citation type="journal article" date="2017" name="Mol. Plant">
        <title>The Genome of Medicinal Plant Macleaya cordata Provides New Insights into Benzylisoquinoline Alkaloids Metabolism.</title>
        <authorList>
            <person name="Liu X."/>
            <person name="Liu Y."/>
            <person name="Huang P."/>
            <person name="Ma Y."/>
            <person name="Qing Z."/>
            <person name="Tang Q."/>
            <person name="Cao H."/>
            <person name="Cheng P."/>
            <person name="Zheng Y."/>
            <person name="Yuan Z."/>
            <person name="Zhou Y."/>
            <person name="Liu J."/>
            <person name="Tang Z."/>
            <person name="Zhuo Y."/>
            <person name="Zhang Y."/>
            <person name="Yu L."/>
            <person name="Huang J."/>
            <person name="Yang P."/>
            <person name="Peng Q."/>
            <person name="Zhang J."/>
            <person name="Jiang W."/>
            <person name="Zhang Z."/>
            <person name="Lin K."/>
            <person name="Ro D.K."/>
            <person name="Chen X."/>
            <person name="Xiong X."/>
            <person name="Shang Y."/>
            <person name="Huang S."/>
            <person name="Zeng J."/>
        </authorList>
    </citation>
    <scope>NUCLEOTIDE SEQUENCE [LARGE SCALE GENOMIC DNA]</scope>
    <source>
        <strain evidence="8">cv. BLH2017</strain>
        <tissue evidence="7">Root</tissue>
    </source>
</reference>